<gene>
    <name evidence="5" type="ORF">K469DRAFT_127150</name>
</gene>
<dbReference type="PANTHER" id="PTHR43094:SF1">
    <property type="entry name" value="AMINOTRANSFERASE CLASS-III"/>
    <property type="match status" value="1"/>
</dbReference>
<dbReference type="InterPro" id="IPR015424">
    <property type="entry name" value="PyrdxlP-dep_Trfase"/>
</dbReference>
<dbReference type="PANTHER" id="PTHR43094">
    <property type="entry name" value="AMINOTRANSFERASE"/>
    <property type="match status" value="1"/>
</dbReference>
<keyword evidence="3 4" id="KW-0663">Pyridoxal phosphate</keyword>
<comment type="cofactor">
    <cofactor evidence="1">
        <name>pyridoxal 5'-phosphate</name>
        <dbReference type="ChEBI" id="CHEBI:597326"/>
    </cofactor>
</comment>
<dbReference type="InterPro" id="IPR005814">
    <property type="entry name" value="Aminotrans_3"/>
</dbReference>
<dbReference type="GO" id="GO:0005829">
    <property type="term" value="C:cytosol"/>
    <property type="evidence" value="ECO:0007669"/>
    <property type="project" value="TreeGrafter"/>
</dbReference>
<dbReference type="InterPro" id="IPR015421">
    <property type="entry name" value="PyrdxlP-dep_Trfase_major"/>
</dbReference>
<evidence type="ECO:0000256" key="4">
    <source>
        <dbReference type="RuleBase" id="RU003560"/>
    </source>
</evidence>
<evidence type="ECO:0000256" key="1">
    <source>
        <dbReference type="ARBA" id="ARBA00001933"/>
    </source>
</evidence>
<dbReference type="AlphaFoldDB" id="A0A6A6ETB5"/>
<dbReference type="CDD" id="cd00610">
    <property type="entry name" value="OAT_like"/>
    <property type="match status" value="1"/>
</dbReference>
<keyword evidence="5" id="KW-0808">Transferase</keyword>
<dbReference type="Gene3D" id="3.40.640.10">
    <property type="entry name" value="Type I PLP-dependent aspartate aminotransferase-like (Major domain)"/>
    <property type="match status" value="1"/>
</dbReference>
<proteinExistence type="inferred from homology"/>
<dbReference type="Pfam" id="PF00202">
    <property type="entry name" value="Aminotran_3"/>
    <property type="match status" value="1"/>
</dbReference>
<dbReference type="EMBL" id="ML994611">
    <property type="protein sequence ID" value="KAF2194425.1"/>
    <property type="molecule type" value="Genomic_DNA"/>
</dbReference>
<dbReference type="SUPFAM" id="SSF53383">
    <property type="entry name" value="PLP-dependent transferases"/>
    <property type="match status" value="1"/>
</dbReference>
<organism evidence="5 6">
    <name type="scientific">Zopfia rhizophila CBS 207.26</name>
    <dbReference type="NCBI Taxonomy" id="1314779"/>
    <lineage>
        <taxon>Eukaryota</taxon>
        <taxon>Fungi</taxon>
        <taxon>Dikarya</taxon>
        <taxon>Ascomycota</taxon>
        <taxon>Pezizomycotina</taxon>
        <taxon>Dothideomycetes</taxon>
        <taxon>Dothideomycetes incertae sedis</taxon>
        <taxon>Zopfiaceae</taxon>
        <taxon>Zopfia</taxon>
    </lineage>
</organism>
<dbReference type="OrthoDB" id="5419315at2759"/>
<dbReference type="InterPro" id="IPR015422">
    <property type="entry name" value="PyrdxlP-dep_Trfase_small"/>
</dbReference>
<accession>A0A6A6ETB5</accession>
<protein>
    <submittedName>
        <fullName evidence="5">PLP-dependent transferase</fullName>
    </submittedName>
</protein>
<comment type="similarity">
    <text evidence="2 4">Belongs to the class-III pyridoxal-phosphate-dependent aminotransferase family.</text>
</comment>
<dbReference type="GO" id="GO:0030170">
    <property type="term" value="F:pyridoxal phosphate binding"/>
    <property type="evidence" value="ECO:0007669"/>
    <property type="project" value="InterPro"/>
</dbReference>
<evidence type="ECO:0000256" key="2">
    <source>
        <dbReference type="ARBA" id="ARBA00008954"/>
    </source>
</evidence>
<sequence>MTAPEVIDEDNGVVQWKANHTNGATKSAVLHRDIHHEPPKITRALGIYLHLNNGQKLLDAVGGAAVACLGQPNTRVIDAVVRQLSEVSYCHSGSFGTCSGEALARELVNSTGGEMAKAFIVSSGSEATEAVIKFARQYFIELSPPQPARTKFIAREQSYHGTTLGALSLGSHLARREKFEPILLQNASHVSACNAYRFQHPDESTEDYVARLAGELDEAFKRVGPETVCAFVAEPVSGAALGCVPAVPGYFKAMKKVCDKYGALLIFDEIMCGMGRTGTLHAWEQEGVVPDIQTIGKGLGGGFYPVAGFLVGQRVINALARGTGAFAHGQTYQGHPGACAAALEVQRIIREEGLLDNVRKMGALMSSLLKQKLETHPYVGDIRGKGLFWGIEFVRDKATKQPFHPALSIASRVHEKAFRPPYNISIYPGAGTVDGESGDHILLAPAYNVSEAEIELIVDRTVRAIEDFFADF</sequence>
<reference evidence="5" key="1">
    <citation type="journal article" date="2020" name="Stud. Mycol.">
        <title>101 Dothideomycetes genomes: a test case for predicting lifestyles and emergence of pathogens.</title>
        <authorList>
            <person name="Haridas S."/>
            <person name="Albert R."/>
            <person name="Binder M."/>
            <person name="Bloem J."/>
            <person name="Labutti K."/>
            <person name="Salamov A."/>
            <person name="Andreopoulos B."/>
            <person name="Baker S."/>
            <person name="Barry K."/>
            <person name="Bills G."/>
            <person name="Bluhm B."/>
            <person name="Cannon C."/>
            <person name="Castanera R."/>
            <person name="Culley D."/>
            <person name="Daum C."/>
            <person name="Ezra D."/>
            <person name="Gonzalez J."/>
            <person name="Henrissat B."/>
            <person name="Kuo A."/>
            <person name="Liang C."/>
            <person name="Lipzen A."/>
            <person name="Lutzoni F."/>
            <person name="Magnuson J."/>
            <person name="Mondo S."/>
            <person name="Nolan M."/>
            <person name="Ohm R."/>
            <person name="Pangilinan J."/>
            <person name="Park H.-J."/>
            <person name="Ramirez L."/>
            <person name="Alfaro M."/>
            <person name="Sun H."/>
            <person name="Tritt A."/>
            <person name="Yoshinaga Y."/>
            <person name="Zwiers L.-H."/>
            <person name="Turgeon B."/>
            <person name="Goodwin S."/>
            <person name="Spatafora J."/>
            <person name="Crous P."/>
            <person name="Grigoriev I."/>
        </authorList>
    </citation>
    <scope>NUCLEOTIDE SEQUENCE</scope>
    <source>
        <strain evidence="5">CBS 207.26</strain>
    </source>
</reference>
<dbReference type="GO" id="GO:0008483">
    <property type="term" value="F:transaminase activity"/>
    <property type="evidence" value="ECO:0007669"/>
    <property type="project" value="InterPro"/>
</dbReference>
<keyword evidence="6" id="KW-1185">Reference proteome</keyword>
<dbReference type="FunFam" id="3.40.640.10:FF:000004">
    <property type="entry name" value="Acetylornithine aminotransferase"/>
    <property type="match status" value="1"/>
</dbReference>
<evidence type="ECO:0000256" key="3">
    <source>
        <dbReference type="ARBA" id="ARBA00022898"/>
    </source>
</evidence>
<dbReference type="Gene3D" id="3.90.1150.10">
    <property type="entry name" value="Aspartate Aminotransferase, domain 1"/>
    <property type="match status" value="1"/>
</dbReference>
<name>A0A6A6ETB5_9PEZI</name>
<evidence type="ECO:0000313" key="6">
    <source>
        <dbReference type="Proteomes" id="UP000800200"/>
    </source>
</evidence>
<evidence type="ECO:0000313" key="5">
    <source>
        <dbReference type="EMBL" id="KAF2194425.1"/>
    </source>
</evidence>
<dbReference type="NCBIfam" id="NF005685">
    <property type="entry name" value="PRK07483.1"/>
    <property type="match status" value="1"/>
</dbReference>
<dbReference type="Proteomes" id="UP000800200">
    <property type="component" value="Unassembled WGS sequence"/>
</dbReference>